<dbReference type="InterPro" id="IPR024520">
    <property type="entry name" value="DUF3558"/>
</dbReference>
<evidence type="ECO:0000256" key="1">
    <source>
        <dbReference type="SAM" id="SignalP"/>
    </source>
</evidence>
<dbReference type="Proteomes" id="UP001265083">
    <property type="component" value="Unassembled WGS sequence"/>
</dbReference>
<keyword evidence="3" id="KW-1185">Reference proteome</keyword>
<evidence type="ECO:0000313" key="2">
    <source>
        <dbReference type="EMBL" id="MDS1115779.1"/>
    </source>
</evidence>
<protein>
    <submittedName>
        <fullName evidence="2">DUF3558 family protein</fullName>
    </submittedName>
</protein>
<proteinExistence type="predicted"/>
<organism evidence="2 3">
    <name type="scientific">Gordonia westfalica</name>
    <dbReference type="NCBI Taxonomy" id="158898"/>
    <lineage>
        <taxon>Bacteria</taxon>
        <taxon>Bacillati</taxon>
        <taxon>Actinomycetota</taxon>
        <taxon>Actinomycetes</taxon>
        <taxon>Mycobacteriales</taxon>
        <taxon>Gordoniaceae</taxon>
        <taxon>Gordonia</taxon>
    </lineage>
</organism>
<evidence type="ECO:0000313" key="3">
    <source>
        <dbReference type="Proteomes" id="UP001265083"/>
    </source>
</evidence>
<keyword evidence="1" id="KW-0732">Signal</keyword>
<accession>A0ABU2GWF6</accession>
<feature type="chain" id="PRO_5046589436" evidence="1">
    <location>
        <begin position="36"/>
        <end position="222"/>
    </location>
</feature>
<name>A0ABU2GWF6_9ACTN</name>
<dbReference type="Pfam" id="PF12079">
    <property type="entry name" value="DUF3558"/>
    <property type="match status" value="1"/>
</dbReference>
<dbReference type="EMBL" id="JAVLUS010000016">
    <property type="protein sequence ID" value="MDS1115779.1"/>
    <property type="molecule type" value="Genomic_DNA"/>
</dbReference>
<dbReference type="PROSITE" id="PS51257">
    <property type="entry name" value="PROKAR_LIPOPROTEIN"/>
    <property type="match status" value="1"/>
</dbReference>
<feature type="signal peptide" evidence="1">
    <location>
        <begin position="1"/>
        <end position="35"/>
    </location>
</feature>
<comment type="caution">
    <text evidence="2">The sequence shown here is derived from an EMBL/GenBank/DDBJ whole genome shotgun (WGS) entry which is preliminary data.</text>
</comment>
<dbReference type="RefSeq" id="WP_310951678.1">
    <property type="nucleotide sequence ID" value="NZ_JAVLUS010000016.1"/>
</dbReference>
<reference evidence="2 3" key="1">
    <citation type="submission" date="2023-08" db="EMBL/GenBank/DDBJ databases">
        <title>Bioegradation of LLDPE and BLDPE plastic by marine bacteria from coast plastic debris.</title>
        <authorList>
            <person name="Rong Z."/>
        </authorList>
    </citation>
    <scope>NUCLEOTIDE SEQUENCE [LARGE SCALE GENOMIC DNA]</scope>
    <source>
        <strain evidence="2 3">Z-2</strain>
    </source>
</reference>
<sequence>MPQRTLEPSLQWPLTCLGAGALALALASCSTTGVAVPNTAASSSGQPSGQLSIRQTDEAGRSLPFENQFPNRWNINNDGTTYEPCTAIEPSTASQFGLIPESLRDVAASDFQTARGCKWKFRNDGRSSLSQAVGNLMQPEEGLTGYKQQYAATMEWRSDVEVQGRRVIVGSTMPSECTVFVASGAAVVGTGVTRFGAEKPSLDDTCESAMSFLRITIDDIPE</sequence>
<gene>
    <name evidence="2" type="ORF">RD149_18685</name>
</gene>